<accession>A0A916VZC4</accession>
<evidence type="ECO:0000313" key="11">
    <source>
        <dbReference type="Proteomes" id="UP000648801"/>
    </source>
</evidence>
<keyword evidence="7 8" id="KW-0472">Membrane</keyword>
<evidence type="ECO:0000313" key="10">
    <source>
        <dbReference type="EMBL" id="GGA55279.1"/>
    </source>
</evidence>
<dbReference type="GO" id="GO:0005886">
    <property type="term" value="C:plasma membrane"/>
    <property type="evidence" value="ECO:0007669"/>
    <property type="project" value="UniProtKB-SubCell"/>
</dbReference>
<evidence type="ECO:0000256" key="8">
    <source>
        <dbReference type="SAM" id="Phobius"/>
    </source>
</evidence>
<dbReference type="EMBL" id="BMJB01000001">
    <property type="protein sequence ID" value="GGA55279.1"/>
    <property type="molecule type" value="Genomic_DNA"/>
</dbReference>
<evidence type="ECO:0000256" key="6">
    <source>
        <dbReference type="ARBA" id="ARBA00022989"/>
    </source>
</evidence>
<comment type="caution">
    <text evidence="10">The sequence shown here is derived from an EMBL/GenBank/DDBJ whole genome shotgun (WGS) entry which is preliminary data.</text>
</comment>
<feature type="transmembrane region" description="Helical" evidence="8">
    <location>
        <begin position="274"/>
        <end position="298"/>
    </location>
</feature>
<feature type="transmembrane region" description="Helical" evidence="8">
    <location>
        <begin position="60"/>
        <end position="80"/>
    </location>
</feature>
<gene>
    <name evidence="10" type="primary">arsB</name>
    <name evidence="10" type="ORF">GCM10011507_03170</name>
</gene>
<feature type="domain" description="Citrate transporter-like" evidence="9">
    <location>
        <begin position="20"/>
        <end position="348"/>
    </location>
</feature>
<dbReference type="InterPro" id="IPR000802">
    <property type="entry name" value="Arsenical_pump_ArsB"/>
</dbReference>
<evidence type="ECO:0000256" key="4">
    <source>
        <dbReference type="ARBA" id="ARBA00022475"/>
    </source>
</evidence>
<name>A0A916VZC4_9BACT</name>
<dbReference type="GO" id="GO:0015105">
    <property type="term" value="F:arsenite transmembrane transporter activity"/>
    <property type="evidence" value="ECO:0007669"/>
    <property type="project" value="InterPro"/>
</dbReference>
<keyword evidence="3" id="KW-0813">Transport</keyword>
<keyword evidence="6 8" id="KW-1133">Transmembrane helix</keyword>
<evidence type="ECO:0000256" key="1">
    <source>
        <dbReference type="ARBA" id="ARBA00004651"/>
    </source>
</evidence>
<dbReference type="InterPro" id="IPR004680">
    <property type="entry name" value="Cit_transptr-like_dom"/>
</dbReference>
<feature type="transmembrane region" description="Helical" evidence="8">
    <location>
        <begin position="177"/>
        <end position="198"/>
    </location>
</feature>
<comment type="similarity">
    <text evidence="2">Belongs to the CitM (TC 2.A.11) transporter family.</text>
</comment>
<sequence length="418" mass="44133">MPASHLAIWAVFAASIALMLLRPRNIPEVWWVSGGAMLMVALRLITPWEAAHAIAKGTDVYLFLAGMMLLAQLAQSQGVFDWLAAFAVEHSRGSRMRMFALVYAFGTLVTIFLSNDATAVVLTPAVLAATRKTKADPLPYLLICAFVANAASFVLPISNPANLVVFHSNVPPLASWFSMFLAASVASIVVTFFALRWYCNKPLQGEMQHETNHVQISRAGWLTLGGLAVVAGVLLTASAQGKDLGLPTCMTAVVIAIAISAMERRNPLALLGNISWGIIPLVAGLFVLVEALGAAGALGQCQAALLALQHWKPLTGAVTTSFAIGIGANLINNLPLGLIAGAGVVHAHITGALRNAVLIGIDLGPNLSVTGSLATILWLMEIRKEDIHVSGWTFLKAGLIVMPSALVVATLAAIYLGW</sequence>
<feature type="transmembrane region" description="Helical" evidence="8">
    <location>
        <begin position="29"/>
        <end position="48"/>
    </location>
</feature>
<dbReference type="Proteomes" id="UP000648801">
    <property type="component" value="Unassembled WGS sequence"/>
</dbReference>
<organism evidence="10 11">
    <name type="scientific">Edaphobacter acidisoli</name>
    <dbReference type="NCBI Taxonomy" id="2040573"/>
    <lineage>
        <taxon>Bacteria</taxon>
        <taxon>Pseudomonadati</taxon>
        <taxon>Acidobacteriota</taxon>
        <taxon>Terriglobia</taxon>
        <taxon>Terriglobales</taxon>
        <taxon>Acidobacteriaceae</taxon>
        <taxon>Edaphobacter</taxon>
    </lineage>
</organism>
<reference evidence="10" key="1">
    <citation type="journal article" date="2014" name="Int. J. Syst. Evol. Microbiol.">
        <title>Complete genome sequence of Corynebacterium casei LMG S-19264T (=DSM 44701T), isolated from a smear-ripened cheese.</title>
        <authorList>
            <consortium name="US DOE Joint Genome Institute (JGI-PGF)"/>
            <person name="Walter F."/>
            <person name="Albersmeier A."/>
            <person name="Kalinowski J."/>
            <person name="Ruckert C."/>
        </authorList>
    </citation>
    <scope>NUCLEOTIDE SEQUENCE</scope>
    <source>
        <strain evidence="10">CGMCC 1.15447</strain>
    </source>
</reference>
<dbReference type="PANTHER" id="PTHR43302">
    <property type="entry name" value="TRANSPORTER ARSB-RELATED"/>
    <property type="match status" value="1"/>
</dbReference>
<feature type="transmembrane region" description="Helical" evidence="8">
    <location>
        <begin position="392"/>
        <end position="416"/>
    </location>
</feature>
<evidence type="ECO:0000256" key="3">
    <source>
        <dbReference type="ARBA" id="ARBA00022448"/>
    </source>
</evidence>
<feature type="transmembrane region" description="Helical" evidence="8">
    <location>
        <begin position="318"/>
        <end position="345"/>
    </location>
</feature>
<evidence type="ECO:0000256" key="7">
    <source>
        <dbReference type="ARBA" id="ARBA00023136"/>
    </source>
</evidence>
<dbReference type="AlphaFoldDB" id="A0A916VZC4"/>
<feature type="transmembrane region" description="Helical" evidence="8">
    <location>
        <begin position="357"/>
        <end position="380"/>
    </location>
</feature>
<keyword evidence="11" id="KW-1185">Reference proteome</keyword>
<reference evidence="10" key="2">
    <citation type="submission" date="2020-09" db="EMBL/GenBank/DDBJ databases">
        <authorList>
            <person name="Sun Q."/>
            <person name="Zhou Y."/>
        </authorList>
    </citation>
    <scope>NUCLEOTIDE SEQUENCE</scope>
    <source>
        <strain evidence="10">CGMCC 1.15447</strain>
    </source>
</reference>
<dbReference type="PANTHER" id="PTHR43302:SF5">
    <property type="entry name" value="TRANSPORTER ARSB-RELATED"/>
    <property type="match status" value="1"/>
</dbReference>
<proteinExistence type="inferred from homology"/>
<evidence type="ECO:0000256" key="5">
    <source>
        <dbReference type="ARBA" id="ARBA00022692"/>
    </source>
</evidence>
<keyword evidence="4" id="KW-1003">Cell membrane</keyword>
<dbReference type="Pfam" id="PF03600">
    <property type="entry name" value="CitMHS"/>
    <property type="match status" value="1"/>
</dbReference>
<dbReference type="CDD" id="cd01118">
    <property type="entry name" value="ArsB_permease"/>
    <property type="match status" value="1"/>
</dbReference>
<comment type="subcellular location">
    <subcellularLocation>
        <location evidence="1">Cell membrane</location>
        <topology evidence="1">Multi-pass membrane protein</topology>
    </subcellularLocation>
</comment>
<keyword evidence="5 8" id="KW-0812">Transmembrane</keyword>
<evidence type="ECO:0000259" key="9">
    <source>
        <dbReference type="Pfam" id="PF03600"/>
    </source>
</evidence>
<dbReference type="PRINTS" id="PR00758">
    <property type="entry name" value="ARSENICPUMP"/>
</dbReference>
<protein>
    <submittedName>
        <fullName evidence="10">Arsenic transporter</fullName>
    </submittedName>
</protein>
<feature type="transmembrane region" description="Helical" evidence="8">
    <location>
        <begin position="219"/>
        <end position="238"/>
    </location>
</feature>
<evidence type="ECO:0000256" key="2">
    <source>
        <dbReference type="ARBA" id="ARBA00009843"/>
    </source>
</evidence>
<feature type="transmembrane region" description="Helical" evidence="8">
    <location>
        <begin position="138"/>
        <end position="157"/>
    </location>
</feature>
<feature type="transmembrane region" description="Helical" evidence="8">
    <location>
        <begin position="100"/>
        <end position="126"/>
    </location>
</feature>
<feature type="transmembrane region" description="Helical" evidence="8">
    <location>
        <begin position="244"/>
        <end position="262"/>
    </location>
</feature>